<dbReference type="EMBL" id="SDMP01000007">
    <property type="protein sequence ID" value="RYR46148.1"/>
    <property type="molecule type" value="Genomic_DNA"/>
</dbReference>
<name>A0A445C5H3_ARAHY</name>
<gene>
    <name evidence="1" type="ORF">Ahy_A07g031902</name>
</gene>
<accession>A0A445C5H3</accession>
<dbReference type="PANTHER" id="PTHR35546">
    <property type="entry name" value="F-BOX PROTEIN INTERACTION DOMAIN PROTEIN-RELATED"/>
    <property type="match status" value="1"/>
</dbReference>
<dbReference type="Proteomes" id="UP000289738">
    <property type="component" value="Chromosome A07"/>
</dbReference>
<dbReference type="STRING" id="3818.A0A445C5H3"/>
<evidence type="ECO:0000313" key="2">
    <source>
        <dbReference type="Proteomes" id="UP000289738"/>
    </source>
</evidence>
<dbReference type="AlphaFoldDB" id="A0A445C5H3"/>
<proteinExistence type="predicted"/>
<keyword evidence="2" id="KW-1185">Reference proteome</keyword>
<comment type="caution">
    <text evidence="1">The sequence shown here is derived from an EMBL/GenBank/DDBJ whole genome shotgun (WGS) entry which is preliminary data.</text>
</comment>
<dbReference type="Gramene" id="arahy.Tifrunner.gnm2.ann2.Ah07g094800.1">
    <property type="protein sequence ID" value="arahy.Tifrunner.gnm2.ann2.Ah07g094800.1-CDS"/>
    <property type="gene ID" value="arahy.Tifrunner.gnm2.ann2.Ah07g094800"/>
</dbReference>
<protein>
    <recommendedName>
        <fullName evidence="3">F-box associated domain-containing protein</fullName>
    </recommendedName>
</protein>
<evidence type="ECO:0008006" key="3">
    <source>
        <dbReference type="Google" id="ProtNLM"/>
    </source>
</evidence>
<organism evidence="1 2">
    <name type="scientific">Arachis hypogaea</name>
    <name type="common">Peanut</name>
    <dbReference type="NCBI Taxonomy" id="3818"/>
    <lineage>
        <taxon>Eukaryota</taxon>
        <taxon>Viridiplantae</taxon>
        <taxon>Streptophyta</taxon>
        <taxon>Embryophyta</taxon>
        <taxon>Tracheophyta</taxon>
        <taxon>Spermatophyta</taxon>
        <taxon>Magnoliopsida</taxon>
        <taxon>eudicotyledons</taxon>
        <taxon>Gunneridae</taxon>
        <taxon>Pentapetalae</taxon>
        <taxon>rosids</taxon>
        <taxon>fabids</taxon>
        <taxon>Fabales</taxon>
        <taxon>Fabaceae</taxon>
        <taxon>Papilionoideae</taxon>
        <taxon>50 kb inversion clade</taxon>
        <taxon>dalbergioids sensu lato</taxon>
        <taxon>Dalbergieae</taxon>
        <taxon>Pterocarpus clade</taxon>
        <taxon>Arachis</taxon>
    </lineage>
</organism>
<dbReference type="InterPro" id="IPR055290">
    <property type="entry name" value="At3g26010-like"/>
</dbReference>
<sequence>MTLECDSDDYRLILFDNEDWSSHFDCHVYSHKQGAWSLRKNRFFARSRDLKFDMLMICNGAIHFISDCYSYLAKDSTHCRPYIMSYKIPNGDVDERVETKLLRVPKEARRGSHDDSCDINIFKWGAVAGHQTICLVRLRKCVFTVWILTNYESCSWRRIMKVRVKGMGLVEQNPDIRGFTILNDDLVFATDKKVYAYGLTSEKYMVLSKICDHRTLECDSDNYRLILFDNEDWSSHFDCHVYSHKQGTWSLRMNCFFAGSRDLKFDMLVICNGAIHFISDCYSYLAKDSNHFRSYIMSYKITNGDEDERIETKLLRVPNEARRGSQDDSCDMNIFKWGAVARHQTICLVRMRKCVFTVWILTNYESCSWRRIMKVRVKGMGLVEQNPDIRGFTILNGDLVFATDKKVYAYGLTSEKYMVLSEICDHRCDSTFVHFVPYSDTLRPCEIGDKICVLIYN</sequence>
<reference evidence="1 2" key="1">
    <citation type="submission" date="2019-01" db="EMBL/GenBank/DDBJ databases">
        <title>Sequencing of cultivated peanut Arachis hypogaea provides insights into genome evolution and oil improvement.</title>
        <authorList>
            <person name="Chen X."/>
        </authorList>
    </citation>
    <scope>NUCLEOTIDE SEQUENCE [LARGE SCALE GENOMIC DNA]</scope>
    <source>
        <strain evidence="2">cv. Fuhuasheng</strain>
        <tissue evidence="1">Leaves</tissue>
    </source>
</reference>
<dbReference type="PANTHER" id="PTHR35546:SF15">
    <property type="entry name" value="F-BOX PROTEIN INTERACTION DOMAIN PROTEIN"/>
    <property type="match status" value="1"/>
</dbReference>
<evidence type="ECO:0000313" key="1">
    <source>
        <dbReference type="EMBL" id="RYR46148.1"/>
    </source>
</evidence>